<keyword evidence="2" id="KW-0812">Transmembrane</keyword>
<keyword evidence="2" id="KW-1133">Transmembrane helix</keyword>
<protein>
    <submittedName>
        <fullName evidence="3">Unannotated protein</fullName>
    </submittedName>
</protein>
<feature type="transmembrane region" description="Helical" evidence="2">
    <location>
        <begin position="600"/>
        <end position="620"/>
    </location>
</feature>
<sequence>MIDLRSRPRGRTARLLATLGLLAAVGLAGLGNDGEALAVTSPVFLIAAPLSIAPAGTITVDLRLPDGASAPTEVKVSGRRISDTGGNLGGLLAAVGTAEDTVLLAGPAVTTTDGTVRLSIPTETATNLAGSLSLVKSGTYALEVRIPGAAALTIPMVRRADSTPFSPVPVTFVLDLDAPLSLQPDGSTSISDATRDAVIRLTKFLAASTVPVAVSVRPELVDSLMRSDQQTDRDLVNSLAESFGRQRLLSSPYLHIDPSVAANANASADFTNQLRFGEDTLSNALRRLPDRRIWVANEALSPAGSLLVRNLGAAVVVQAAGIATDRAAPGTARPDGGVVQPVLVPSDIHEELAAAAEDPVLAAHIIAVGLLRSKQVESRPAVVIMPDLGTANAEVLAALTSLLSLSDVLRAVDIEQVGVGTSTPAGSGATAVGDFSAAHARRAKLLKLVAGTAAIIPSSDRRRIDWSIRADVLLDTRLADDDRAAYETQLRADLLDVQNNVVLQAPKAVNLGDRNASIPVTIQNNNDVPITVTVRLVSGKLTSPPTSEELTVEPGATEFVRIPVRARSSGRFPVTAQLLAPGTKTVIGKKAVINVRVGRLTGLGIVFTFAAGLVLLSWWVQHFRRRVRRDETAEFERRKLAGLPIDDFDELFDDPDGFVPDHDRRRDDPPRSS</sequence>
<dbReference type="AlphaFoldDB" id="A0A6J6ZVM1"/>
<feature type="compositionally biased region" description="Basic and acidic residues" evidence="1">
    <location>
        <begin position="659"/>
        <end position="673"/>
    </location>
</feature>
<name>A0A6J6ZVM1_9ZZZZ</name>
<dbReference type="InterPro" id="IPR046112">
    <property type="entry name" value="DUF6049"/>
</dbReference>
<accession>A0A6J6ZVM1</accession>
<gene>
    <name evidence="3" type="ORF">UFOPK3001_02385</name>
</gene>
<evidence type="ECO:0000313" key="3">
    <source>
        <dbReference type="EMBL" id="CAB4824548.1"/>
    </source>
</evidence>
<keyword evidence="2" id="KW-0472">Membrane</keyword>
<evidence type="ECO:0000256" key="2">
    <source>
        <dbReference type="SAM" id="Phobius"/>
    </source>
</evidence>
<dbReference type="EMBL" id="CAFAAJ010000228">
    <property type="protein sequence ID" value="CAB4824548.1"/>
    <property type="molecule type" value="Genomic_DNA"/>
</dbReference>
<feature type="region of interest" description="Disordered" evidence="1">
    <location>
        <begin position="647"/>
        <end position="673"/>
    </location>
</feature>
<reference evidence="3" key="1">
    <citation type="submission" date="2020-05" db="EMBL/GenBank/DDBJ databases">
        <authorList>
            <person name="Chiriac C."/>
            <person name="Salcher M."/>
            <person name="Ghai R."/>
            <person name="Kavagutti S V."/>
        </authorList>
    </citation>
    <scope>NUCLEOTIDE SEQUENCE</scope>
</reference>
<evidence type="ECO:0000256" key="1">
    <source>
        <dbReference type="SAM" id="MobiDB-lite"/>
    </source>
</evidence>
<proteinExistence type="predicted"/>
<dbReference type="Pfam" id="PF19516">
    <property type="entry name" value="DUF6049"/>
    <property type="match status" value="1"/>
</dbReference>
<organism evidence="3">
    <name type="scientific">freshwater metagenome</name>
    <dbReference type="NCBI Taxonomy" id="449393"/>
    <lineage>
        <taxon>unclassified sequences</taxon>
        <taxon>metagenomes</taxon>
        <taxon>ecological metagenomes</taxon>
    </lineage>
</organism>
<feature type="compositionally biased region" description="Acidic residues" evidence="1">
    <location>
        <begin position="647"/>
        <end position="656"/>
    </location>
</feature>